<dbReference type="InterPro" id="IPR006143">
    <property type="entry name" value="RND_pump_MFP"/>
</dbReference>
<dbReference type="GO" id="GO:0022857">
    <property type="term" value="F:transmembrane transporter activity"/>
    <property type="evidence" value="ECO:0007669"/>
    <property type="project" value="InterPro"/>
</dbReference>
<dbReference type="Pfam" id="PF25917">
    <property type="entry name" value="BSH_RND"/>
    <property type="match status" value="1"/>
</dbReference>
<dbReference type="FunFam" id="2.40.420.20:FF:000001">
    <property type="entry name" value="Efflux RND transporter periplasmic adaptor subunit"/>
    <property type="match status" value="1"/>
</dbReference>
<evidence type="ECO:0000259" key="8">
    <source>
        <dbReference type="Pfam" id="PF25967"/>
    </source>
</evidence>
<organism evidence="9 10">
    <name type="scientific">Zavarzinia aquatilis</name>
    <dbReference type="NCBI Taxonomy" id="2211142"/>
    <lineage>
        <taxon>Bacteria</taxon>
        <taxon>Pseudomonadati</taxon>
        <taxon>Pseudomonadota</taxon>
        <taxon>Alphaproteobacteria</taxon>
        <taxon>Rhodospirillales</taxon>
        <taxon>Zavarziniaceae</taxon>
        <taxon>Zavarzinia</taxon>
    </lineage>
</organism>
<dbReference type="RefSeq" id="WP_109907228.1">
    <property type="nucleotide sequence ID" value="NZ_QGLE01000010.1"/>
</dbReference>
<dbReference type="Pfam" id="PF25967">
    <property type="entry name" value="RND-MFP_C"/>
    <property type="match status" value="1"/>
</dbReference>
<dbReference type="OrthoDB" id="9816569at2"/>
<dbReference type="PANTHER" id="PTHR30158">
    <property type="entry name" value="ACRA/E-RELATED COMPONENT OF DRUG EFFLUX TRANSPORTER"/>
    <property type="match status" value="1"/>
</dbReference>
<sequence length="401" mass="42694">MISAAKRHSFVLALGLALGLAACDSGTAPPQAPGPMPVTVAAPLVREMAEWDEFTGRFAAVDSVEIRARVSGYLDQVAFEDGQEVSAGQLLYVIDPRPFEAEVARARADVESAKAALELAVREVNRYAALRQGGNASQQVLDERMQARRSAAASVDAGEAALRQAELNLSFTRIRAPIAGRISRTNVTVGNLVSGNAGGTLLTTVVSTDPIRFYFDADEQVFIRYQRMMRSIERPDPAHAVPVEIALADESGYPHRGTLDFFDNQLDRSTGTISVRASLPNPDRVLAPGMFGRIRVQAGDPAPTVLVPDIAIGTDQTRRFVWVVGDDHMPQMRLVEPGGAVGGLRIIRKGLAAGERIVVNGIVRVRPGVPVTPIPAHLADDGSIVPDQPPAAPAAAPAKQG</sequence>
<dbReference type="Pfam" id="PF25944">
    <property type="entry name" value="Beta-barrel_RND"/>
    <property type="match status" value="1"/>
</dbReference>
<dbReference type="InterPro" id="IPR058626">
    <property type="entry name" value="MdtA-like_b-barrel"/>
</dbReference>
<reference evidence="9 10" key="1">
    <citation type="submission" date="2018-05" db="EMBL/GenBank/DDBJ databases">
        <title>Zavarzinia sp. HR-AS.</title>
        <authorList>
            <person name="Lee Y."/>
            <person name="Jeon C.O."/>
        </authorList>
    </citation>
    <scope>NUCLEOTIDE SEQUENCE [LARGE SCALE GENOMIC DNA]</scope>
    <source>
        <strain evidence="9 10">HR-AS</strain>
    </source>
</reference>
<keyword evidence="4" id="KW-0732">Signal</keyword>
<dbReference type="SUPFAM" id="SSF111369">
    <property type="entry name" value="HlyD-like secretion proteins"/>
    <property type="match status" value="1"/>
</dbReference>
<comment type="caution">
    <text evidence="9">The sequence shown here is derived from an EMBL/GenBank/DDBJ whole genome shotgun (WGS) entry which is preliminary data.</text>
</comment>
<dbReference type="GO" id="GO:0046677">
    <property type="term" value="P:response to antibiotic"/>
    <property type="evidence" value="ECO:0007669"/>
    <property type="project" value="TreeGrafter"/>
</dbReference>
<evidence type="ECO:0000256" key="4">
    <source>
        <dbReference type="SAM" id="SignalP"/>
    </source>
</evidence>
<evidence type="ECO:0000259" key="5">
    <source>
        <dbReference type="Pfam" id="PF25876"/>
    </source>
</evidence>
<dbReference type="Gene3D" id="1.10.287.470">
    <property type="entry name" value="Helix hairpin bin"/>
    <property type="match status" value="1"/>
</dbReference>
<feature type="domain" description="Multidrug resistance protein MdtA-like alpha-helical hairpin" evidence="5">
    <location>
        <begin position="104"/>
        <end position="172"/>
    </location>
</feature>
<dbReference type="InterPro" id="IPR058627">
    <property type="entry name" value="MdtA-like_C"/>
</dbReference>
<dbReference type="Proteomes" id="UP000245461">
    <property type="component" value="Unassembled WGS sequence"/>
</dbReference>
<dbReference type="GO" id="GO:0030313">
    <property type="term" value="C:cell envelope"/>
    <property type="evidence" value="ECO:0007669"/>
    <property type="project" value="UniProtKB-SubCell"/>
</dbReference>
<dbReference type="NCBIfam" id="TIGR01730">
    <property type="entry name" value="RND_mfp"/>
    <property type="match status" value="1"/>
</dbReference>
<evidence type="ECO:0000259" key="7">
    <source>
        <dbReference type="Pfam" id="PF25944"/>
    </source>
</evidence>
<name>A0A317E0R1_9PROT</name>
<evidence type="ECO:0000313" key="9">
    <source>
        <dbReference type="EMBL" id="PWR20231.1"/>
    </source>
</evidence>
<dbReference type="PROSITE" id="PS51257">
    <property type="entry name" value="PROKAR_LIPOPROTEIN"/>
    <property type="match status" value="1"/>
</dbReference>
<dbReference type="EMBL" id="QGLE01000010">
    <property type="protein sequence ID" value="PWR20231.1"/>
    <property type="molecule type" value="Genomic_DNA"/>
</dbReference>
<keyword evidence="10" id="KW-1185">Reference proteome</keyword>
<comment type="subcellular location">
    <subcellularLocation>
        <location evidence="1">Cell envelope</location>
    </subcellularLocation>
</comment>
<evidence type="ECO:0000256" key="1">
    <source>
        <dbReference type="ARBA" id="ARBA00004196"/>
    </source>
</evidence>
<dbReference type="PANTHER" id="PTHR30158:SF10">
    <property type="entry name" value="CATION EFFLUX PUMP"/>
    <property type="match status" value="1"/>
</dbReference>
<evidence type="ECO:0000256" key="3">
    <source>
        <dbReference type="SAM" id="MobiDB-lite"/>
    </source>
</evidence>
<feature type="signal peptide" evidence="4">
    <location>
        <begin position="1"/>
        <end position="27"/>
    </location>
</feature>
<gene>
    <name evidence="9" type="ORF">DKG74_16250</name>
</gene>
<protein>
    <submittedName>
        <fullName evidence="9">Efflux transporter periplasmic adaptor subunit</fullName>
    </submittedName>
</protein>
<dbReference type="InterPro" id="IPR058625">
    <property type="entry name" value="MdtA-like_BSH"/>
</dbReference>
<dbReference type="Gene3D" id="2.40.420.20">
    <property type="match status" value="1"/>
</dbReference>
<feature type="region of interest" description="Disordered" evidence="3">
    <location>
        <begin position="380"/>
        <end position="401"/>
    </location>
</feature>
<feature type="domain" description="Multidrug resistance protein MdtA-like barrel-sandwich hybrid" evidence="6">
    <location>
        <begin position="63"/>
        <end position="198"/>
    </location>
</feature>
<dbReference type="Pfam" id="PF25876">
    <property type="entry name" value="HH_MFP_RND"/>
    <property type="match status" value="1"/>
</dbReference>
<feature type="chain" id="PRO_5016292806" evidence="4">
    <location>
        <begin position="28"/>
        <end position="401"/>
    </location>
</feature>
<dbReference type="GO" id="GO:0005886">
    <property type="term" value="C:plasma membrane"/>
    <property type="evidence" value="ECO:0007669"/>
    <property type="project" value="TreeGrafter"/>
</dbReference>
<feature type="domain" description="Multidrug resistance protein MdtA-like C-terminal permuted SH3" evidence="8">
    <location>
        <begin position="305"/>
        <end position="362"/>
    </location>
</feature>
<dbReference type="Gene3D" id="2.40.30.170">
    <property type="match status" value="1"/>
</dbReference>
<accession>A0A317E0R1</accession>
<dbReference type="InterPro" id="IPR058624">
    <property type="entry name" value="MdtA-like_HH"/>
</dbReference>
<proteinExistence type="inferred from homology"/>
<feature type="domain" description="Multidrug resistance protein MdtA-like beta-barrel" evidence="7">
    <location>
        <begin position="226"/>
        <end position="299"/>
    </location>
</feature>
<dbReference type="AlphaFoldDB" id="A0A317E0R1"/>
<comment type="similarity">
    <text evidence="2">Belongs to the membrane fusion protein (MFP) (TC 8.A.1) family.</text>
</comment>
<evidence type="ECO:0000256" key="2">
    <source>
        <dbReference type="ARBA" id="ARBA00009477"/>
    </source>
</evidence>
<evidence type="ECO:0000313" key="10">
    <source>
        <dbReference type="Proteomes" id="UP000245461"/>
    </source>
</evidence>
<dbReference type="Gene3D" id="2.40.50.100">
    <property type="match status" value="1"/>
</dbReference>
<evidence type="ECO:0000259" key="6">
    <source>
        <dbReference type="Pfam" id="PF25917"/>
    </source>
</evidence>